<proteinExistence type="predicted"/>
<feature type="compositionally biased region" description="Polar residues" evidence="6">
    <location>
        <begin position="364"/>
        <end position="375"/>
    </location>
</feature>
<dbReference type="InterPro" id="IPR040122">
    <property type="entry name" value="Importin_beta"/>
</dbReference>
<evidence type="ECO:0000313" key="8">
    <source>
        <dbReference type="EMBL" id="CAF9942559.1"/>
    </source>
</evidence>
<comment type="subcellular location">
    <subcellularLocation>
        <location evidence="1">Cytoplasm</location>
    </subcellularLocation>
</comment>
<dbReference type="InterPro" id="IPR001494">
    <property type="entry name" value="Importin-beta_N"/>
</dbReference>
<evidence type="ECO:0000256" key="1">
    <source>
        <dbReference type="ARBA" id="ARBA00004496"/>
    </source>
</evidence>
<dbReference type="Pfam" id="PF03810">
    <property type="entry name" value="IBN_N"/>
    <property type="match status" value="1"/>
</dbReference>
<evidence type="ECO:0000256" key="5">
    <source>
        <dbReference type="ARBA" id="ARBA00022927"/>
    </source>
</evidence>
<keyword evidence="2" id="KW-0813">Transport</keyword>
<evidence type="ECO:0000256" key="4">
    <source>
        <dbReference type="ARBA" id="ARBA00022737"/>
    </source>
</evidence>
<accession>A0A8H3PKA2</accession>
<feature type="domain" description="Importin N-terminal" evidence="7">
    <location>
        <begin position="36"/>
        <end position="113"/>
    </location>
</feature>
<evidence type="ECO:0000256" key="6">
    <source>
        <dbReference type="SAM" id="MobiDB-lite"/>
    </source>
</evidence>
<reference evidence="8" key="1">
    <citation type="submission" date="2021-03" db="EMBL/GenBank/DDBJ databases">
        <authorList>
            <person name="Tagirdzhanova G."/>
        </authorList>
    </citation>
    <scope>NUCLEOTIDE SEQUENCE</scope>
</reference>
<evidence type="ECO:0000259" key="7">
    <source>
        <dbReference type="PROSITE" id="PS50166"/>
    </source>
</evidence>
<protein>
    <recommendedName>
        <fullName evidence="7">Importin N-terminal domain-containing protein</fullName>
    </recommendedName>
</protein>
<dbReference type="FunFam" id="1.25.10.10:FF:000313">
    <property type="entry name" value="Importin beta-2 subunit, putative"/>
    <property type="match status" value="1"/>
</dbReference>
<keyword evidence="5" id="KW-0653">Protein transport</keyword>
<organism evidence="8 9">
    <name type="scientific">Imshaugia aleurites</name>
    <dbReference type="NCBI Taxonomy" id="172621"/>
    <lineage>
        <taxon>Eukaryota</taxon>
        <taxon>Fungi</taxon>
        <taxon>Dikarya</taxon>
        <taxon>Ascomycota</taxon>
        <taxon>Pezizomycotina</taxon>
        <taxon>Lecanoromycetes</taxon>
        <taxon>OSLEUM clade</taxon>
        <taxon>Lecanoromycetidae</taxon>
        <taxon>Lecanorales</taxon>
        <taxon>Lecanorineae</taxon>
        <taxon>Parmeliaceae</taxon>
        <taxon>Imshaugia</taxon>
    </lineage>
</organism>
<dbReference type="SUPFAM" id="SSF48371">
    <property type="entry name" value="ARM repeat"/>
    <property type="match status" value="1"/>
</dbReference>
<keyword evidence="4" id="KW-0677">Repeat</keyword>
<name>A0A8H3PKA2_9LECA</name>
<dbReference type="GO" id="GO:0005634">
    <property type="term" value="C:nucleus"/>
    <property type="evidence" value="ECO:0007669"/>
    <property type="project" value="UniProtKB-ARBA"/>
</dbReference>
<keyword evidence="3" id="KW-0963">Cytoplasm</keyword>
<evidence type="ECO:0000256" key="3">
    <source>
        <dbReference type="ARBA" id="ARBA00022490"/>
    </source>
</evidence>
<gene>
    <name evidence="8" type="ORF">IMSHALPRED_003880</name>
</gene>
<dbReference type="OrthoDB" id="951172at2759"/>
<dbReference type="InterPro" id="IPR016024">
    <property type="entry name" value="ARM-type_fold"/>
</dbReference>
<dbReference type="GO" id="GO:0006606">
    <property type="term" value="P:protein import into nucleus"/>
    <property type="evidence" value="ECO:0007669"/>
    <property type="project" value="InterPro"/>
</dbReference>
<dbReference type="SMART" id="SM00913">
    <property type="entry name" value="IBN_N"/>
    <property type="match status" value="1"/>
</dbReference>
<dbReference type="AlphaFoldDB" id="A0A8H3PKA2"/>
<sequence>MAAPMTWQPEAEPLKQLVGYLKDALSAHDQKAQRNATQMLAQAKSSPDITNYLTYIFSNGQLLQNLNLNSANLNLVRSSAALSLKNNIKACYKDIPEPSHAYIRAAVLECLQDPNSQIRSFAGTVITETVQRGGVLGWPELLPALFSIAGNERGNITSSAQEGAMGALAKVCEDSKRELEKVYEGTRPLDFIIPRLLDVTSSPIARVRALALASLNSFVPQKPQALVASLDSILARLFQMANDSSDDVRRNVCRSFVLIVDIRPDKVQPHMGGLVDYMALQQRNTDDSDLALEAAEFWLAISENDKMCATLGPYLHKIVPVLLESMVYDEEAVMRLEGSGDDAEVDDRAEDIKPHFVRSKAPRTLTNGQTADAGTNGQGLKLVAPDDDALSEGEVEEDDEGGADAEEQWNLRKCSAAALDVLASTFHGSVFQVALPYLEENLRHQDWPNREAAVLAIGAVAEGCMEAITPHLPDLVPYLISLLSDAEPAVRVITCWALGRYSGWASQLDSPNDKKLFFEPMMEGILNKMLDKSKRVQESAASAFANLEERAGKELTPYCAPIIQQFVQCFESYKDKNMFILYDCVQTLAEQVGSPLRRQDLIDLLMPAMIRRWSKISDQSQELFPLLECLSYVATALGDAFAPFAIPIFARCIRIIHQNLEQYLLALNNEPMEKPDKDFLVTSLDLLSAIIQALAPAKSGELVTSSQPRFFDLLMFCMEDPSNDVRQSSYALLGDCAVNIFPQLNPFLPSLIPVLIRQLDLDNLRDDDIDTGFSVINNACWSCGEIAMKYQQEMIPFVEKIYHSLSSIIGNPQVPTSVGENAVIALGRLGVDCSPQLAPHLAEFASPFLHIIEPVEDNDEKGHAFLGLNRTIERNPQAMGHCLLAYFKASAAYKRKETDSIHQDEALSSFQRNLVGYKSLIPNFDAFIAQLPQSDRQRLRASYGL</sequence>
<dbReference type="GO" id="GO:0005737">
    <property type="term" value="C:cytoplasm"/>
    <property type="evidence" value="ECO:0007669"/>
    <property type="project" value="UniProtKB-SubCell"/>
</dbReference>
<dbReference type="EMBL" id="CAJPDT010000195">
    <property type="protein sequence ID" value="CAF9942559.1"/>
    <property type="molecule type" value="Genomic_DNA"/>
</dbReference>
<keyword evidence="9" id="KW-1185">Reference proteome</keyword>
<evidence type="ECO:0000313" key="9">
    <source>
        <dbReference type="Proteomes" id="UP000664534"/>
    </source>
</evidence>
<dbReference type="GO" id="GO:0031267">
    <property type="term" value="F:small GTPase binding"/>
    <property type="evidence" value="ECO:0007669"/>
    <property type="project" value="InterPro"/>
</dbReference>
<dbReference type="InterPro" id="IPR011989">
    <property type="entry name" value="ARM-like"/>
</dbReference>
<feature type="region of interest" description="Disordered" evidence="6">
    <location>
        <begin position="360"/>
        <end position="384"/>
    </location>
</feature>
<dbReference type="Pfam" id="PF13513">
    <property type="entry name" value="HEAT_EZ"/>
    <property type="match status" value="1"/>
</dbReference>
<evidence type="ECO:0000256" key="2">
    <source>
        <dbReference type="ARBA" id="ARBA00022448"/>
    </source>
</evidence>
<dbReference type="PROSITE" id="PS50166">
    <property type="entry name" value="IMPORTIN_B_NT"/>
    <property type="match status" value="1"/>
</dbReference>
<dbReference type="PANTHER" id="PTHR10527">
    <property type="entry name" value="IMPORTIN BETA"/>
    <property type="match status" value="1"/>
</dbReference>
<dbReference type="Proteomes" id="UP000664534">
    <property type="component" value="Unassembled WGS sequence"/>
</dbReference>
<dbReference type="FunFam" id="1.25.10.10:FF:000219">
    <property type="entry name" value="Importin subunit beta-2"/>
    <property type="match status" value="1"/>
</dbReference>
<comment type="caution">
    <text evidence="8">The sequence shown here is derived from an EMBL/GenBank/DDBJ whole genome shotgun (WGS) entry which is preliminary data.</text>
</comment>
<dbReference type="Gene3D" id="1.25.10.10">
    <property type="entry name" value="Leucine-rich Repeat Variant"/>
    <property type="match status" value="2"/>
</dbReference>